<keyword evidence="3" id="KW-0378">Hydrolase</keyword>
<dbReference type="PANTHER" id="PTHR46233">
    <property type="entry name" value="HYDROXYACYLGLUTATHIONE HYDROLASE GLOC"/>
    <property type="match status" value="1"/>
</dbReference>
<feature type="domain" description="Metallo-beta-lactamase" evidence="5">
    <location>
        <begin position="12"/>
        <end position="189"/>
    </location>
</feature>
<evidence type="ECO:0000313" key="6">
    <source>
        <dbReference type="EMBL" id="SDE54693.1"/>
    </source>
</evidence>
<evidence type="ECO:0000256" key="1">
    <source>
        <dbReference type="ARBA" id="ARBA00001947"/>
    </source>
</evidence>
<evidence type="ECO:0000313" key="7">
    <source>
        <dbReference type="Proteomes" id="UP000243205"/>
    </source>
</evidence>
<comment type="cofactor">
    <cofactor evidence="1">
        <name>Zn(2+)</name>
        <dbReference type="ChEBI" id="CHEBI:29105"/>
    </cofactor>
</comment>
<dbReference type="Pfam" id="PF00753">
    <property type="entry name" value="Lactamase_B"/>
    <property type="match status" value="1"/>
</dbReference>
<dbReference type="STRING" id="57664.SAMN05661003_11545"/>
<organism evidence="6 7">
    <name type="scientific">Desulfuromonas thiophila</name>
    <dbReference type="NCBI Taxonomy" id="57664"/>
    <lineage>
        <taxon>Bacteria</taxon>
        <taxon>Pseudomonadati</taxon>
        <taxon>Thermodesulfobacteriota</taxon>
        <taxon>Desulfuromonadia</taxon>
        <taxon>Desulfuromonadales</taxon>
        <taxon>Desulfuromonadaceae</taxon>
        <taxon>Desulfuromonas</taxon>
    </lineage>
</organism>
<dbReference type="OrthoDB" id="9802991at2"/>
<keyword evidence="4" id="KW-0862">Zinc</keyword>
<protein>
    <submittedName>
        <fullName evidence="6">Glyoxylase, beta-lactamase superfamily II</fullName>
    </submittedName>
</protein>
<keyword evidence="2" id="KW-0479">Metal-binding</keyword>
<accession>A0A1G7DT80</accession>
<evidence type="ECO:0000256" key="3">
    <source>
        <dbReference type="ARBA" id="ARBA00022801"/>
    </source>
</evidence>
<dbReference type="PANTHER" id="PTHR46233:SF3">
    <property type="entry name" value="HYDROXYACYLGLUTATHIONE HYDROLASE GLOC"/>
    <property type="match status" value="1"/>
</dbReference>
<dbReference type="InterPro" id="IPR001279">
    <property type="entry name" value="Metallo-B-lactamas"/>
</dbReference>
<sequence length="210" mass="22004">MIVKTLAVGPLQVNCYLVGCPRTAKALVIDPGDEGPRILAALAEAGLQAVLVVNTHGHFDHVGANACLVEASGAELALHAADLPLLRQAARQAASYGLQTPPSPEPDRLLHNGDLIEIGDLSFEVIHTPGHSPGGICLYGEGHLFCGDTLFAGSIGRTDLPGGDLDQLLGHIRNDLMILPEATQVHPGHGPDSTIGREKSLNPFINGDYL</sequence>
<reference evidence="7" key="1">
    <citation type="submission" date="2016-10" db="EMBL/GenBank/DDBJ databases">
        <authorList>
            <person name="Varghese N."/>
            <person name="Submissions S."/>
        </authorList>
    </citation>
    <scope>NUCLEOTIDE SEQUENCE [LARGE SCALE GENOMIC DNA]</scope>
    <source>
        <strain evidence="7">DSM 8987</strain>
    </source>
</reference>
<evidence type="ECO:0000256" key="2">
    <source>
        <dbReference type="ARBA" id="ARBA00022723"/>
    </source>
</evidence>
<dbReference type="SUPFAM" id="SSF56281">
    <property type="entry name" value="Metallo-hydrolase/oxidoreductase"/>
    <property type="match status" value="1"/>
</dbReference>
<dbReference type="GO" id="GO:0046872">
    <property type="term" value="F:metal ion binding"/>
    <property type="evidence" value="ECO:0007669"/>
    <property type="project" value="UniProtKB-KW"/>
</dbReference>
<dbReference type="InterPro" id="IPR051453">
    <property type="entry name" value="MBL_Glyoxalase_II"/>
</dbReference>
<dbReference type="GO" id="GO:0016787">
    <property type="term" value="F:hydrolase activity"/>
    <property type="evidence" value="ECO:0007669"/>
    <property type="project" value="UniProtKB-KW"/>
</dbReference>
<dbReference type="AlphaFoldDB" id="A0A1G7DT80"/>
<dbReference type="Proteomes" id="UP000243205">
    <property type="component" value="Unassembled WGS sequence"/>
</dbReference>
<evidence type="ECO:0000256" key="4">
    <source>
        <dbReference type="ARBA" id="ARBA00022833"/>
    </source>
</evidence>
<dbReference type="Gene3D" id="3.60.15.10">
    <property type="entry name" value="Ribonuclease Z/Hydroxyacylglutathione hydrolase-like"/>
    <property type="match status" value="1"/>
</dbReference>
<evidence type="ECO:0000259" key="5">
    <source>
        <dbReference type="SMART" id="SM00849"/>
    </source>
</evidence>
<dbReference type="InterPro" id="IPR036866">
    <property type="entry name" value="RibonucZ/Hydroxyglut_hydro"/>
</dbReference>
<name>A0A1G7DT80_9BACT</name>
<proteinExistence type="predicted"/>
<dbReference type="EMBL" id="FNAQ01000015">
    <property type="protein sequence ID" value="SDE54693.1"/>
    <property type="molecule type" value="Genomic_DNA"/>
</dbReference>
<keyword evidence="7" id="KW-1185">Reference proteome</keyword>
<dbReference type="SMART" id="SM00849">
    <property type="entry name" value="Lactamase_B"/>
    <property type="match status" value="1"/>
</dbReference>
<gene>
    <name evidence="6" type="ORF">SAMN05661003_11545</name>
</gene>
<dbReference type="RefSeq" id="WP_092079777.1">
    <property type="nucleotide sequence ID" value="NZ_FNAQ01000015.1"/>
</dbReference>